<comment type="caution">
    <text evidence="2">The sequence shown here is derived from an EMBL/GenBank/DDBJ whole genome shotgun (WGS) entry which is preliminary data.</text>
</comment>
<sequence length="47" mass="5495">MVFLCLKVGWHRAIIYELQAISSLPIFWKTGIAFLFTYLYIGGKRND</sequence>
<keyword evidence="1" id="KW-0812">Transmembrane</keyword>
<dbReference type="EMBL" id="ADNT01000085">
    <property type="protein sequence ID" value="EFG49457.1"/>
    <property type="molecule type" value="Genomic_DNA"/>
</dbReference>
<name>A0ABP2I6G9_AERVM</name>
<proteinExistence type="predicted"/>
<accession>A0ABP2I6G9</accession>
<dbReference type="Proteomes" id="UP000003764">
    <property type="component" value="Unassembled WGS sequence"/>
</dbReference>
<evidence type="ECO:0000256" key="1">
    <source>
        <dbReference type="SAM" id="Phobius"/>
    </source>
</evidence>
<keyword evidence="1" id="KW-0472">Membrane</keyword>
<organism evidence="2 3">
    <name type="scientific">Aerococcus viridans (strain ATCC 11563 / DSM 20340 / CCUG 4311 / JCM 20461 / NBRC 12219 / NCTC 8251 / M1)</name>
    <dbReference type="NCBI Taxonomy" id="655812"/>
    <lineage>
        <taxon>Bacteria</taxon>
        <taxon>Bacillati</taxon>
        <taxon>Bacillota</taxon>
        <taxon>Bacilli</taxon>
        <taxon>Lactobacillales</taxon>
        <taxon>Aerococcaceae</taxon>
        <taxon>Aerococcus</taxon>
    </lineage>
</organism>
<evidence type="ECO:0000313" key="3">
    <source>
        <dbReference type="Proteomes" id="UP000003764"/>
    </source>
</evidence>
<protein>
    <submittedName>
        <fullName evidence="2">Uncharacterized protein</fullName>
    </submittedName>
</protein>
<evidence type="ECO:0000313" key="2">
    <source>
        <dbReference type="EMBL" id="EFG49457.1"/>
    </source>
</evidence>
<feature type="transmembrane region" description="Helical" evidence="1">
    <location>
        <begin position="20"/>
        <end position="41"/>
    </location>
</feature>
<gene>
    <name evidence="2" type="ORF">HMPREF0061_1275</name>
</gene>
<keyword evidence="1" id="KW-1133">Transmembrane helix</keyword>
<reference evidence="2 3" key="1">
    <citation type="submission" date="2010-04" db="EMBL/GenBank/DDBJ databases">
        <authorList>
            <person name="Muzny D."/>
            <person name="Qin X."/>
            <person name="Deng J."/>
            <person name="Jiang H."/>
            <person name="Liu Y."/>
            <person name="Qu J."/>
            <person name="Song X.-Z."/>
            <person name="Zhang L."/>
            <person name="Thornton R."/>
            <person name="Coyle M."/>
            <person name="Francisco L."/>
            <person name="Jackson L."/>
            <person name="Javaid M."/>
            <person name="Korchina V."/>
            <person name="Kovar C."/>
            <person name="Mata R."/>
            <person name="Mathew T."/>
            <person name="Ngo R."/>
            <person name="Nguyen L."/>
            <person name="Nguyen N."/>
            <person name="Okwuonu G."/>
            <person name="Ongeri F."/>
            <person name="Pham C."/>
            <person name="Simmons D."/>
            <person name="Wilczek-Boney K."/>
            <person name="Hale W."/>
            <person name="Jakkamsetti A."/>
            <person name="Pham P."/>
            <person name="Ruth R."/>
            <person name="San Lucas F."/>
            <person name="Warren J."/>
            <person name="Zhang J."/>
            <person name="Zhao Z."/>
            <person name="Zhou C."/>
            <person name="Zhu D."/>
            <person name="Lee S."/>
            <person name="Bess C."/>
            <person name="Blankenburg K."/>
            <person name="Forbes L."/>
            <person name="Fu Q."/>
            <person name="Gubbala S."/>
            <person name="Hirani K."/>
            <person name="Jayaseelan J.C."/>
            <person name="Lara F."/>
            <person name="Munidasa M."/>
            <person name="Palculict T."/>
            <person name="Patil S."/>
            <person name="Pu L.-L."/>
            <person name="Saada N."/>
            <person name="Tang L."/>
            <person name="Weissenberger G."/>
            <person name="Zhu Y."/>
            <person name="Hemphill L."/>
            <person name="Shang Y."/>
            <person name="Youmans B."/>
            <person name="Ayvaz T."/>
            <person name="Ross M."/>
            <person name="Santibanez J."/>
            <person name="Aqrawi P."/>
            <person name="Gross S."/>
            <person name="Joshi V."/>
            <person name="Fowler G."/>
            <person name="Nazareth L."/>
            <person name="Reid J."/>
            <person name="Worley K."/>
            <person name="Petrosino J."/>
            <person name="Highlander S."/>
            <person name="Gibbs R."/>
            <person name="Gibbs R."/>
        </authorList>
    </citation>
    <scope>NUCLEOTIDE SEQUENCE [LARGE SCALE GENOMIC DNA]</scope>
    <source>
        <strain evidence="2 3">ATCC 11563</strain>
    </source>
</reference>
<keyword evidence="3" id="KW-1185">Reference proteome</keyword>